<name>A0ABY5VKK5_9FIRM</name>
<keyword evidence="2" id="KW-1003">Cell membrane</keyword>
<feature type="transmembrane region" description="Helical" evidence="6">
    <location>
        <begin position="117"/>
        <end position="137"/>
    </location>
</feature>
<proteinExistence type="predicted"/>
<dbReference type="Pfam" id="PF02653">
    <property type="entry name" value="BPD_transp_2"/>
    <property type="match status" value="1"/>
</dbReference>
<evidence type="ECO:0000313" key="7">
    <source>
        <dbReference type="EMBL" id="UWP61104.1"/>
    </source>
</evidence>
<evidence type="ECO:0000256" key="3">
    <source>
        <dbReference type="ARBA" id="ARBA00022692"/>
    </source>
</evidence>
<keyword evidence="5 6" id="KW-0472">Membrane</keyword>
<evidence type="ECO:0000256" key="2">
    <source>
        <dbReference type="ARBA" id="ARBA00022475"/>
    </source>
</evidence>
<organism evidence="7 8">
    <name type="scientific">Ruminococcus gauvreauii</name>
    <dbReference type="NCBI Taxonomy" id="438033"/>
    <lineage>
        <taxon>Bacteria</taxon>
        <taxon>Bacillati</taxon>
        <taxon>Bacillota</taxon>
        <taxon>Clostridia</taxon>
        <taxon>Eubacteriales</taxon>
        <taxon>Oscillospiraceae</taxon>
        <taxon>Ruminococcus</taxon>
    </lineage>
</organism>
<dbReference type="PANTHER" id="PTHR32196">
    <property type="entry name" value="ABC TRANSPORTER PERMEASE PROTEIN YPHD-RELATED-RELATED"/>
    <property type="match status" value="1"/>
</dbReference>
<evidence type="ECO:0000256" key="1">
    <source>
        <dbReference type="ARBA" id="ARBA00004651"/>
    </source>
</evidence>
<feature type="transmembrane region" description="Helical" evidence="6">
    <location>
        <begin position="45"/>
        <end position="62"/>
    </location>
</feature>
<evidence type="ECO:0000256" key="6">
    <source>
        <dbReference type="SAM" id="Phobius"/>
    </source>
</evidence>
<feature type="transmembrane region" description="Helical" evidence="6">
    <location>
        <begin position="158"/>
        <end position="180"/>
    </location>
</feature>
<feature type="transmembrane region" description="Helical" evidence="6">
    <location>
        <begin position="251"/>
        <end position="278"/>
    </location>
</feature>
<evidence type="ECO:0000313" key="8">
    <source>
        <dbReference type="Proteomes" id="UP001060164"/>
    </source>
</evidence>
<keyword evidence="8" id="KW-1185">Reference proteome</keyword>
<keyword evidence="4 6" id="KW-1133">Transmembrane helix</keyword>
<keyword evidence="3 6" id="KW-0812">Transmembrane</keyword>
<dbReference type="Proteomes" id="UP001060164">
    <property type="component" value="Chromosome"/>
</dbReference>
<feature type="transmembrane region" description="Helical" evidence="6">
    <location>
        <begin position="290"/>
        <end position="309"/>
    </location>
</feature>
<comment type="subcellular location">
    <subcellularLocation>
        <location evidence="1">Cell membrane</location>
        <topology evidence="1">Multi-pass membrane protein</topology>
    </subcellularLocation>
</comment>
<accession>A0ABY5VKK5</accession>
<evidence type="ECO:0000256" key="4">
    <source>
        <dbReference type="ARBA" id="ARBA00022989"/>
    </source>
</evidence>
<sequence length="320" mass="33790">MKRKVSSGFKQYMIFLIFIALIIVFSIISPAFFAVGNAMNIIRQISMMGIVTVGFTFVLIGGGLDLSVGSQIAIMNIIICYLIINMGINPILALIIGIAFTTLIGTFNGFVISRTGIPPLIATLAMQTALRGAAFVISNGYPMYGIPDYLKTIGQGNLFGFFPIPGLIMIAVIVFGIVLLNKTYIGRHFYALGSNEEALRLTGVNTHFTRVLTYALLGFLTGIAGIVMLCRTGSGQPNIANSFEMDVLTAAVLGGVSVNGGKGSIAGAIIGAAIIGVLNNGMSIMGANDYWQQIIKGIVLLAVVVFDSFGRSGKKAPKAA</sequence>
<dbReference type="RefSeq" id="WP_028528298.1">
    <property type="nucleotide sequence ID" value="NZ_CABLBR010000009.1"/>
</dbReference>
<protein>
    <submittedName>
        <fullName evidence="7">ABC transporter permease</fullName>
    </submittedName>
</protein>
<dbReference type="CDD" id="cd06579">
    <property type="entry name" value="TM_PBP1_transp_AraH_like"/>
    <property type="match status" value="1"/>
</dbReference>
<dbReference type="EMBL" id="CP102290">
    <property type="protein sequence ID" value="UWP61104.1"/>
    <property type="molecule type" value="Genomic_DNA"/>
</dbReference>
<gene>
    <name evidence="7" type="ORF">NQ502_08765</name>
</gene>
<feature type="transmembrane region" description="Helical" evidence="6">
    <location>
        <begin position="12"/>
        <end position="33"/>
    </location>
</feature>
<dbReference type="InterPro" id="IPR001851">
    <property type="entry name" value="ABC_transp_permease"/>
</dbReference>
<evidence type="ECO:0000256" key="5">
    <source>
        <dbReference type="ARBA" id="ARBA00023136"/>
    </source>
</evidence>
<feature type="transmembrane region" description="Helical" evidence="6">
    <location>
        <begin position="211"/>
        <end position="230"/>
    </location>
</feature>
<reference evidence="7" key="1">
    <citation type="journal article" date="2022" name="Cell">
        <title>Design, construction, and in vivo augmentation of a complex gut microbiome.</title>
        <authorList>
            <person name="Cheng A.G."/>
            <person name="Ho P.Y."/>
            <person name="Aranda-Diaz A."/>
            <person name="Jain S."/>
            <person name="Yu F.B."/>
            <person name="Meng X."/>
            <person name="Wang M."/>
            <person name="Iakiviak M."/>
            <person name="Nagashima K."/>
            <person name="Zhao A."/>
            <person name="Murugkar P."/>
            <person name="Patil A."/>
            <person name="Atabakhsh K."/>
            <person name="Weakley A."/>
            <person name="Yan J."/>
            <person name="Brumbaugh A.R."/>
            <person name="Higginbottom S."/>
            <person name="Dimas A."/>
            <person name="Shiver A.L."/>
            <person name="Deutschbauer A."/>
            <person name="Neff N."/>
            <person name="Sonnenburg J.L."/>
            <person name="Huang K.C."/>
            <person name="Fischbach M.A."/>
        </authorList>
    </citation>
    <scope>NUCLEOTIDE SEQUENCE</scope>
    <source>
        <strain evidence="7">DSM 19829</strain>
    </source>
</reference>